<accession>A0ABU2UWN9</accession>
<dbReference type="EMBL" id="JAVRFF010000070">
    <property type="protein sequence ID" value="MDT0477724.1"/>
    <property type="molecule type" value="Genomic_DNA"/>
</dbReference>
<dbReference type="RefSeq" id="WP_280905346.1">
    <property type="nucleotide sequence ID" value="NZ_JAVRFF010000070.1"/>
</dbReference>
<comment type="caution">
    <text evidence="1">The sequence shown here is derived from an EMBL/GenBank/DDBJ whole genome shotgun (WGS) entry which is preliminary data.</text>
</comment>
<protein>
    <submittedName>
        <fullName evidence="1">Uncharacterized protein</fullName>
    </submittedName>
</protein>
<evidence type="ECO:0000313" key="2">
    <source>
        <dbReference type="Proteomes" id="UP001180489"/>
    </source>
</evidence>
<reference evidence="1" key="1">
    <citation type="submission" date="2024-05" db="EMBL/GenBank/DDBJ databases">
        <title>30 novel species of actinomycetes from the DSMZ collection.</title>
        <authorList>
            <person name="Nouioui I."/>
        </authorList>
    </citation>
    <scope>NUCLEOTIDE SEQUENCE</scope>
    <source>
        <strain evidence="1">DSM 41014</strain>
    </source>
</reference>
<name>A0ABU2UWN9_9ACTN</name>
<sequence>MLQSSTCIPQADTRVPQAETKEESVLLTMRRFLDFGRCATDGCRR</sequence>
<evidence type="ECO:0000313" key="1">
    <source>
        <dbReference type="EMBL" id="MDT0477724.1"/>
    </source>
</evidence>
<proteinExistence type="predicted"/>
<gene>
    <name evidence="1" type="ORF">RM863_36945</name>
</gene>
<keyword evidence="2" id="KW-1185">Reference proteome</keyword>
<organism evidence="1 2">
    <name type="scientific">Streptomyces hintoniae</name>
    <dbReference type="NCBI Taxonomy" id="3075521"/>
    <lineage>
        <taxon>Bacteria</taxon>
        <taxon>Bacillati</taxon>
        <taxon>Actinomycetota</taxon>
        <taxon>Actinomycetes</taxon>
        <taxon>Kitasatosporales</taxon>
        <taxon>Streptomycetaceae</taxon>
        <taxon>Streptomyces</taxon>
    </lineage>
</organism>
<dbReference type="Proteomes" id="UP001180489">
    <property type="component" value="Unassembled WGS sequence"/>
</dbReference>